<organism evidence="1">
    <name type="scientific">gut metagenome</name>
    <dbReference type="NCBI Taxonomy" id="749906"/>
    <lineage>
        <taxon>unclassified sequences</taxon>
        <taxon>metagenomes</taxon>
        <taxon>organismal metagenomes</taxon>
    </lineage>
</organism>
<accession>J9GW52</accession>
<dbReference type="AlphaFoldDB" id="J9GW52"/>
<reference evidence="1" key="1">
    <citation type="journal article" date="2012" name="PLoS ONE">
        <title>Gene sets for utilization of primary and secondary nutrition supplies in the distal gut of endangered iberian lynx.</title>
        <authorList>
            <person name="Alcaide M."/>
            <person name="Messina E."/>
            <person name="Richter M."/>
            <person name="Bargiela R."/>
            <person name="Peplies J."/>
            <person name="Huws S.A."/>
            <person name="Newbold C.J."/>
            <person name="Golyshin P.N."/>
            <person name="Simon M.A."/>
            <person name="Lopez G."/>
            <person name="Yakimov M.M."/>
            <person name="Ferrer M."/>
        </authorList>
    </citation>
    <scope>NUCLEOTIDE SEQUENCE</scope>
</reference>
<proteinExistence type="predicted"/>
<dbReference type="EMBL" id="AMCI01000943">
    <property type="protein sequence ID" value="EJX07198.1"/>
    <property type="molecule type" value="Genomic_DNA"/>
</dbReference>
<sequence>MKAVFPVAEMKRCITAGKERICNVTNQQTNQQTDI</sequence>
<protein>
    <submittedName>
        <fullName evidence="1">Uncharacterized protein</fullName>
    </submittedName>
</protein>
<name>J9GW52_9ZZZZ</name>
<gene>
    <name evidence="1" type="ORF">EVA_04691</name>
</gene>
<evidence type="ECO:0000313" key="1">
    <source>
        <dbReference type="EMBL" id="EJX07198.1"/>
    </source>
</evidence>
<comment type="caution">
    <text evidence="1">The sequence shown here is derived from an EMBL/GenBank/DDBJ whole genome shotgun (WGS) entry which is preliminary data.</text>
</comment>